<organism evidence="2 3">
    <name type="scientific">Leishmania orientalis</name>
    <dbReference type="NCBI Taxonomy" id="2249476"/>
    <lineage>
        <taxon>Eukaryota</taxon>
        <taxon>Discoba</taxon>
        <taxon>Euglenozoa</taxon>
        <taxon>Kinetoplastea</taxon>
        <taxon>Metakinetoplastina</taxon>
        <taxon>Trypanosomatida</taxon>
        <taxon>Trypanosomatidae</taxon>
        <taxon>Leishmaniinae</taxon>
        <taxon>Leishmania</taxon>
    </lineage>
</organism>
<comment type="caution">
    <text evidence="2">The sequence shown here is derived from an EMBL/GenBank/DDBJ whole genome shotgun (WGS) entry which is preliminary data.</text>
</comment>
<proteinExistence type="predicted"/>
<dbReference type="AlphaFoldDB" id="A0A836GNR5"/>
<feature type="compositionally biased region" description="Pro residues" evidence="1">
    <location>
        <begin position="83"/>
        <end position="93"/>
    </location>
</feature>
<dbReference type="EMBL" id="JAFHLR010000023">
    <property type="protein sequence ID" value="KAG5478516.1"/>
    <property type="molecule type" value="Genomic_DNA"/>
</dbReference>
<evidence type="ECO:0000313" key="2">
    <source>
        <dbReference type="EMBL" id="KAG5478516.1"/>
    </source>
</evidence>
<name>A0A836GNR5_9TRYP</name>
<reference evidence="3" key="1">
    <citation type="journal article" date="2021" name="Microbiol. Resour. Announc.">
        <title>LGAAP: Leishmaniinae Genome Assembly and Annotation Pipeline.</title>
        <authorList>
            <person name="Almutairi H."/>
            <person name="Urbaniak M.D."/>
            <person name="Bates M.D."/>
            <person name="Jariyapan N."/>
            <person name="Kwakye-Nuako G."/>
            <person name="Thomaz-Soccol V."/>
            <person name="Al-Salem W.S."/>
            <person name="Dillon R.J."/>
            <person name="Bates P.A."/>
            <person name="Gatherer D."/>
        </authorList>
    </citation>
    <scope>NUCLEOTIDE SEQUENCE [LARGE SCALE GENOMIC DNA]</scope>
</reference>
<dbReference type="Proteomes" id="UP000674143">
    <property type="component" value="Unassembled WGS sequence"/>
</dbReference>
<feature type="region of interest" description="Disordered" evidence="1">
    <location>
        <begin position="23"/>
        <end position="119"/>
    </location>
</feature>
<dbReference type="KEGG" id="loi:92360664"/>
<protein>
    <submittedName>
        <fullName evidence="2">Uncharacterized protein</fullName>
    </submittedName>
</protein>
<feature type="compositionally biased region" description="Low complexity" evidence="1">
    <location>
        <begin position="94"/>
        <end position="103"/>
    </location>
</feature>
<evidence type="ECO:0000313" key="3">
    <source>
        <dbReference type="Proteomes" id="UP000674143"/>
    </source>
</evidence>
<reference evidence="3" key="2">
    <citation type="journal article" date="2021" name="Sci. Data">
        <title>Chromosome-scale genome sequencing, assembly and annotation of six genomes from subfamily Leishmaniinae.</title>
        <authorList>
            <person name="Almutairi H."/>
            <person name="Urbaniak M.D."/>
            <person name="Bates M.D."/>
            <person name="Jariyapan N."/>
            <person name="Kwakye-Nuako G."/>
            <person name="Thomaz Soccol V."/>
            <person name="Al-Salem W.S."/>
            <person name="Dillon R.J."/>
            <person name="Bates P.A."/>
            <person name="Gatherer D."/>
        </authorList>
    </citation>
    <scope>NUCLEOTIDE SEQUENCE [LARGE SCALE GENOMIC DNA]</scope>
</reference>
<feature type="region of interest" description="Disordered" evidence="1">
    <location>
        <begin position="470"/>
        <end position="495"/>
    </location>
</feature>
<gene>
    <name evidence="2" type="ORF">LSCM4_04749</name>
</gene>
<keyword evidence="3" id="KW-1185">Reference proteome</keyword>
<sequence length="692" mass="72499">MDVDAHQAVRRLYVQLLHAQHGGEGVVDERQPDPLPPGTPAVPTTRNPLLAATYPERSSVPDTKARAPSPTSFGASVVISSAPPTPSQRPPQPAASLAATARSASKDASGLPHMTVSGSGGVKGWWLGRRHGCSRSLSTTVGDTEQGDEETTSAAEVRQWKARLAHTLRQQSVKVEGQLREMLAEHVRQCLQSAAMPALTAPAPQGAPVRFSAPRVPCFLRLLSTGYAATISVQHTSEDEARGLVPHSAAGNALSGAFDAEASGEDGACHNAESRRRGENACTAEAREAQRKVADIQVASLRPPASTATAAAAPVAVASAPTAPRPKRSSLQVQLKACQTDFSQRWQSAGMPSNPLVPANTAALCSRLNACQTRAADATTTANVPAKALSTKAPLQRKANSEVPAEAPPPQCTLWEYVPISSSLHTSMSSIIETEGKPLTASPASPSTPSPSLIDKLKAAWRRCWCQPSRGAPHARRSGFESGKRAASPSEAARDPLALTTDGYWHKLQAQTRAAQDAFQLLLEAGSNSRGSRQSSGGAIMSAVEPAPSRAPAPLSACAPLSRAMSPGGSEAKGSVTAVVMVCYSAAPRDLDAVQWNMRLYTGHAQAEIPPTVALQPTWALCFEVDALHEAWLRRTLLGVASRKATPFPASIAAARILPLSSTTFSNHGTAVTSTALRMTVLASLQSMCTCG</sequence>
<dbReference type="RefSeq" id="XP_067063177.1">
    <property type="nucleotide sequence ID" value="XM_067206730.1"/>
</dbReference>
<accession>A0A836GNR5</accession>
<evidence type="ECO:0000256" key="1">
    <source>
        <dbReference type="SAM" id="MobiDB-lite"/>
    </source>
</evidence>
<dbReference type="GeneID" id="92360664"/>